<sequence>MKVAIRTLEARVNRALQKDGLELRKSHPQSKWIGENGRYYIICQFTNGIESNHVDIEALAREMGKLHDNDEVIY</sequence>
<evidence type="ECO:0000313" key="2">
    <source>
        <dbReference type="Proteomes" id="UP000318242"/>
    </source>
</evidence>
<evidence type="ECO:0000313" key="1">
    <source>
        <dbReference type="EMBL" id="GEA62296.1"/>
    </source>
</evidence>
<protein>
    <submittedName>
        <fullName evidence="1">Uncharacterized protein</fullName>
    </submittedName>
</protein>
<dbReference type="EMBL" id="BJLH01000018">
    <property type="protein sequence ID" value="GEA62296.1"/>
    <property type="molecule type" value="Genomic_DNA"/>
</dbReference>
<dbReference type="Proteomes" id="UP000318242">
    <property type="component" value="Unassembled WGS sequence"/>
</dbReference>
<dbReference type="RefSeq" id="WP_141272948.1">
    <property type="nucleotide sequence ID" value="NZ_BJLH01000018.1"/>
</dbReference>
<dbReference type="AlphaFoldDB" id="A0A4Y3ISK2"/>
<gene>
    <name evidence="1" type="ORF">VCO01S_34890</name>
</gene>
<comment type="caution">
    <text evidence="1">The sequence shown here is derived from an EMBL/GenBank/DDBJ whole genome shotgun (WGS) entry which is preliminary data.</text>
</comment>
<dbReference type="OrthoDB" id="7041819at2"/>
<reference evidence="1 2" key="1">
    <citation type="submission" date="2019-06" db="EMBL/GenBank/DDBJ databases">
        <title>Whole genome shotgun sequence of Vibrio comitans NBRC 102076.</title>
        <authorList>
            <person name="Hosoyama A."/>
            <person name="Uohara A."/>
            <person name="Ohji S."/>
            <person name="Ichikawa N."/>
        </authorList>
    </citation>
    <scope>NUCLEOTIDE SEQUENCE [LARGE SCALE GENOMIC DNA]</scope>
    <source>
        <strain evidence="1 2">NBRC 102076</strain>
    </source>
</reference>
<accession>A0A4Y3ISK2</accession>
<proteinExistence type="predicted"/>
<name>A0A4Y3ISK2_9VIBR</name>
<keyword evidence="2" id="KW-1185">Reference proteome</keyword>
<organism evidence="1 2">
    <name type="scientific">Vibrio comitans NBRC 102076</name>
    <dbReference type="NCBI Taxonomy" id="1219078"/>
    <lineage>
        <taxon>Bacteria</taxon>
        <taxon>Pseudomonadati</taxon>
        <taxon>Pseudomonadota</taxon>
        <taxon>Gammaproteobacteria</taxon>
        <taxon>Vibrionales</taxon>
        <taxon>Vibrionaceae</taxon>
        <taxon>Vibrio</taxon>
    </lineage>
</organism>